<keyword evidence="2" id="KW-1185">Reference proteome</keyword>
<sequence>MLKHARRGPESRGGKGQCGISGITHLAKHKYTSDPARALAMRGPVQSAGSLSLAISPRRAGPRSCEDPSHGMQLPVLQVITDGLLSSKEETRPIAGPTWRFAGSCIAYLACQQLQQETVVLSADRNNSTTGPETNRKPDYHTNTELLGVGLRGVSNVDGDTHRYWR</sequence>
<dbReference type="Proteomes" id="UP000313359">
    <property type="component" value="Unassembled WGS sequence"/>
</dbReference>
<evidence type="ECO:0000313" key="1">
    <source>
        <dbReference type="EMBL" id="RPD58565.1"/>
    </source>
</evidence>
<proteinExistence type="predicted"/>
<evidence type="ECO:0000313" key="2">
    <source>
        <dbReference type="Proteomes" id="UP000313359"/>
    </source>
</evidence>
<name>A0A5C2S4I1_9APHY</name>
<organism evidence="1 2">
    <name type="scientific">Lentinus tigrinus ALCF2SS1-6</name>
    <dbReference type="NCBI Taxonomy" id="1328759"/>
    <lineage>
        <taxon>Eukaryota</taxon>
        <taxon>Fungi</taxon>
        <taxon>Dikarya</taxon>
        <taxon>Basidiomycota</taxon>
        <taxon>Agaricomycotina</taxon>
        <taxon>Agaricomycetes</taxon>
        <taxon>Polyporales</taxon>
        <taxon>Polyporaceae</taxon>
        <taxon>Lentinus</taxon>
    </lineage>
</organism>
<accession>A0A5C2S4I1</accession>
<gene>
    <name evidence="1" type="ORF">L227DRAFT_576951</name>
</gene>
<dbReference type="AlphaFoldDB" id="A0A5C2S4I1"/>
<protein>
    <submittedName>
        <fullName evidence="1">Uncharacterized protein</fullName>
    </submittedName>
</protein>
<dbReference type="EMBL" id="ML122274">
    <property type="protein sequence ID" value="RPD58565.1"/>
    <property type="molecule type" value="Genomic_DNA"/>
</dbReference>
<reference evidence="1" key="1">
    <citation type="journal article" date="2018" name="Genome Biol. Evol.">
        <title>Genomics and development of Lentinus tigrinus, a white-rot wood-decaying mushroom with dimorphic fruiting bodies.</title>
        <authorList>
            <person name="Wu B."/>
            <person name="Xu Z."/>
            <person name="Knudson A."/>
            <person name="Carlson A."/>
            <person name="Chen N."/>
            <person name="Kovaka S."/>
            <person name="LaButti K."/>
            <person name="Lipzen A."/>
            <person name="Pennachio C."/>
            <person name="Riley R."/>
            <person name="Schakwitz W."/>
            <person name="Umezawa K."/>
            <person name="Ohm R.A."/>
            <person name="Grigoriev I.V."/>
            <person name="Nagy L.G."/>
            <person name="Gibbons J."/>
            <person name="Hibbett D."/>
        </authorList>
    </citation>
    <scope>NUCLEOTIDE SEQUENCE [LARGE SCALE GENOMIC DNA]</scope>
    <source>
        <strain evidence="1">ALCF2SS1-6</strain>
    </source>
</reference>